<evidence type="ECO:0000256" key="3">
    <source>
        <dbReference type="ARBA" id="ARBA00023002"/>
    </source>
</evidence>
<dbReference type="AlphaFoldDB" id="A0A7V7TYH9"/>
<protein>
    <submittedName>
        <fullName evidence="8">Oxidoreductase</fullName>
    </submittedName>
</protein>
<dbReference type="Proteomes" id="UP000432089">
    <property type="component" value="Unassembled WGS sequence"/>
</dbReference>
<name>A0A7V7TYH9_9HYPH</name>
<reference evidence="8 9" key="1">
    <citation type="submission" date="2019-09" db="EMBL/GenBank/DDBJ databases">
        <title>YIM 132180 draft genome.</title>
        <authorList>
            <person name="Zhang K."/>
        </authorList>
    </citation>
    <scope>NUCLEOTIDE SEQUENCE [LARGE SCALE GENOMIC DNA]</scope>
    <source>
        <strain evidence="8 9">YIM 132180</strain>
    </source>
</reference>
<dbReference type="Gene3D" id="3.40.50.720">
    <property type="entry name" value="NAD(P)-binding Rossmann-like Domain"/>
    <property type="match status" value="2"/>
</dbReference>
<dbReference type="SUPFAM" id="SSF52283">
    <property type="entry name" value="Formate/glycerate dehydrogenase catalytic domain-like"/>
    <property type="match status" value="1"/>
</dbReference>
<dbReference type="InterPro" id="IPR006139">
    <property type="entry name" value="D-isomer_2_OHA_DH_cat_dom"/>
</dbReference>
<dbReference type="InterPro" id="IPR050857">
    <property type="entry name" value="D-2-hydroxyacid_DH"/>
</dbReference>
<keyword evidence="4" id="KW-0520">NAD</keyword>
<dbReference type="InterPro" id="IPR006140">
    <property type="entry name" value="D-isomer_DH_NAD-bd"/>
</dbReference>
<evidence type="ECO:0000313" key="8">
    <source>
        <dbReference type="EMBL" id="KAB0682786.1"/>
    </source>
</evidence>
<evidence type="ECO:0000256" key="4">
    <source>
        <dbReference type="ARBA" id="ARBA00023027"/>
    </source>
</evidence>
<dbReference type="PANTHER" id="PTHR42789">
    <property type="entry name" value="D-ISOMER SPECIFIC 2-HYDROXYACID DEHYDROGENASE FAMILY PROTEIN (AFU_ORTHOLOGUE AFUA_6G10090)"/>
    <property type="match status" value="1"/>
</dbReference>
<gene>
    <name evidence="8" type="ORF">F6X38_01510</name>
</gene>
<dbReference type="PROSITE" id="PS00065">
    <property type="entry name" value="D_2_HYDROXYACID_DH_1"/>
    <property type="match status" value="1"/>
</dbReference>
<organism evidence="8 9">
    <name type="scientific">Plantimonas leprariae</name>
    <dbReference type="NCBI Taxonomy" id="2615207"/>
    <lineage>
        <taxon>Bacteria</taxon>
        <taxon>Pseudomonadati</taxon>
        <taxon>Pseudomonadota</taxon>
        <taxon>Alphaproteobacteria</taxon>
        <taxon>Hyphomicrobiales</taxon>
        <taxon>Aurantimonadaceae</taxon>
        <taxon>Plantimonas</taxon>
    </lineage>
</organism>
<dbReference type="InterPro" id="IPR036291">
    <property type="entry name" value="NAD(P)-bd_dom_sf"/>
</dbReference>
<comment type="similarity">
    <text evidence="1 5">Belongs to the D-isomer specific 2-hydroxyacid dehydrogenase family.</text>
</comment>
<dbReference type="Pfam" id="PF02826">
    <property type="entry name" value="2-Hacid_dh_C"/>
    <property type="match status" value="1"/>
</dbReference>
<evidence type="ECO:0000256" key="1">
    <source>
        <dbReference type="ARBA" id="ARBA00005854"/>
    </source>
</evidence>
<evidence type="ECO:0000313" key="9">
    <source>
        <dbReference type="Proteomes" id="UP000432089"/>
    </source>
</evidence>
<proteinExistence type="inferred from homology"/>
<evidence type="ECO:0000256" key="5">
    <source>
        <dbReference type="RuleBase" id="RU003719"/>
    </source>
</evidence>
<dbReference type="Pfam" id="PF00389">
    <property type="entry name" value="2-Hacid_dh"/>
    <property type="match status" value="1"/>
</dbReference>
<dbReference type="GO" id="GO:0051287">
    <property type="term" value="F:NAD binding"/>
    <property type="evidence" value="ECO:0007669"/>
    <property type="project" value="InterPro"/>
</dbReference>
<keyword evidence="9" id="KW-1185">Reference proteome</keyword>
<keyword evidence="2" id="KW-0028">Amino-acid biosynthesis</keyword>
<evidence type="ECO:0000256" key="2">
    <source>
        <dbReference type="ARBA" id="ARBA00022605"/>
    </source>
</evidence>
<dbReference type="PANTHER" id="PTHR42789:SF1">
    <property type="entry name" value="D-ISOMER SPECIFIC 2-HYDROXYACID DEHYDROGENASE FAMILY PROTEIN (AFU_ORTHOLOGUE AFUA_6G10090)"/>
    <property type="match status" value="1"/>
</dbReference>
<sequence length="308" mass="32350">MERILVTPRSLTATPHPAVEALRAQGFDLVYSTPNALPDESELCRLLPGTVGWLAGVEPVSTRALGSADALRVVSRNGSGVDNLPLPLLAERGITLCRADGGNAAGVAELSVALALAALRQIPFADAGIKAGGWPRRRGREIRGRSVGVVGCGAVGGEAARLFAALGADILAFDPARPPLDIAPERVRWVDLATLFREADIVTFHCPIMPDGRPLLDRAALAAMKSDAVVVNTARAGLVDEAALLEALEAERLFAYATDVFAEEPPRSLVLAGHSRVIATSHIGGFTEESVDRVTALAVENLVRALRA</sequence>
<feature type="domain" description="D-isomer specific 2-hydroxyacid dehydrogenase NAD-binding" evidence="7">
    <location>
        <begin position="112"/>
        <end position="284"/>
    </location>
</feature>
<dbReference type="RefSeq" id="WP_150967757.1">
    <property type="nucleotide sequence ID" value="NZ_VZDO01000001.1"/>
</dbReference>
<accession>A0A7V7TYH9</accession>
<comment type="caution">
    <text evidence="8">The sequence shown here is derived from an EMBL/GenBank/DDBJ whole genome shotgun (WGS) entry which is preliminary data.</text>
</comment>
<feature type="domain" description="D-isomer specific 2-hydroxyacid dehydrogenase catalytic" evidence="6">
    <location>
        <begin position="16"/>
        <end position="307"/>
    </location>
</feature>
<keyword evidence="3 5" id="KW-0560">Oxidoreductase</keyword>
<evidence type="ECO:0000259" key="7">
    <source>
        <dbReference type="Pfam" id="PF02826"/>
    </source>
</evidence>
<dbReference type="InterPro" id="IPR029752">
    <property type="entry name" value="D-isomer_DH_CS1"/>
</dbReference>
<dbReference type="GO" id="GO:0008652">
    <property type="term" value="P:amino acid biosynthetic process"/>
    <property type="evidence" value="ECO:0007669"/>
    <property type="project" value="UniProtKB-KW"/>
</dbReference>
<dbReference type="EMBL" id="VZDO01000001">
    <property type="protein sequence ID" value="KAB0682786.1"/>
    <property type="molecule type" value="Genomic_DNA"/>
</dbReference>
<dbReference type="SUPFAM" id="SSF51735">
    <property type="entry name" value="NAD(P)-binding Rossmann-fold domains"/>
    <property type="match status" value="1"/>
</dbReference>
<evidence type="ECO:0000259" key="6">
    <source>
        <dbReference type="Pfam" id="PF00389"/>
    </source>
</evidence>
<dbReference type="GO" id="GO:0016616">
    <property type="term" value="F:oxidoreductase activity, acting on the CH-OH group of donors, NAD or NADP as acceptor"/>
    <property type="evidence" value="ECO:0007669"/>
    <property type="project" value="InterPro"/>
</dbReference>